<dbReference type="Proteomes" id="UP000463138">
    <property type="component" value="Unassembled WGS sequence"/>
</dbReference>
<dbReference type="CDD" id="cd06558">
    <property type="entry name" value="crotonase-like"/>
    <property type="match status" value="1"/>
</dbReference>
<dbReference type="AlphaFoldDB" id="A0A7V7GS00"/>
<dbReference type="RefSeq" id="WP_149333204.1">
    <property type="nucleotide sequence ID" value="NZ_QOVF01000004.1"/>
</dbReference>
<organism evidence="2 3">
    <name type="scientific">Halopseudomonas laoshanensis</name>
    <dbReference type="NCBI Taxonomy" id="2268758"/>
    <lineage>
        <taxon>Bacteria</taxon>
        <taxon>Pseudomonadati</taxon>
        <taxon>Pseudomonadota</taxon>
        <taxon>Gammaproteobacteria</taxon>
        <taxon>Pseudomonadales</taxon>
        <taxon>Pseudomonadaceae</taxon>
        <taxon>Halopseudomonas</taxon>
    </lineage>
</organism>
<dbReference type="InterPro" id="IPR051683">
    <property type="entry name" value="Enoyl-CoA_Hydratase/Isomerase"/>
</dbReference>
<dbReference type="PANTHER" id="PTHR42964:SF1">
    <property type="entry name" value="POLYKETIDE BIOSYNTHESIS ENOYL-COA HYDRATASE PKSH-RELATED"/>
    <property type="match status" value="1"/>
</dbReference>
<reference evidence="2 3" key="1">
    <citation type="submission" date="2018-07" db="EMBL/GenBank/DDBJ databases">
        <title>Pseudomonas laoshanensis sp. nov., isolated from soil.</title>
        <authorList>
            <person name="Sun J."/>
            <person name="Yu L."/>
            <person name="Wang M."/>
            <person name="Zhang C."/>
        </authorList>
    </citation>
    <scope>NUCLEOTIDE SEQUENCE [LARGE SCALE GENOMIC DNA]</scope>
    <source>
        <strain evidence="2 3">Y22</strain>
    </source>
</reference>
<dbReference type="SUPFAM" id="SSF52096">
    <property type="entry name" value="ClpP/crotonase"/>
    <property type="match status" value="1"/>
</dbReference>
<name>A0A7V7GS00_9GAMM</name>
<keyword evidence="2" id="KW-0413">Isomerase</keyword>
<gene>
    <name evidence="2" type="ORF">DT594_13710</name>
</gene>
<dbReference type="Gene3D" id="1.10.12.10">
    <property type="entry name" value="Lyase 2-enoyl-coa Hydratase, Chain A, domain 2"/>
    <property type="match status" value="1"/>
</dbReference>
<dbReference type="InterPro" id="IPR001753">
    <property type="entry name" value="Enoyl-CoA_hydra/iso"/>
</dbReference>
<proteinExistence type="inferred from homology"/>
<accession>A0A7V7GS00</accession>
<dbReference type="GO" id="GO:0016853">
    <property type="term" value="F:isomerase activity"/>
    <property type="evidence" value="ECO:0007669"/>
    <property type="project" value="UniProtKB-KW"/>
</dbReference>
<dbReference type="GO" id="GO:0008300">
    <property type="term" value="P:isoprenoid catabolic process"/>
    <property type="evidence" value="ECO:0007669"/>
    <property type="project" value="TreeGrafter"/>
</dbReference>
<evidence type="ECO:0000313" key="3">
    <source>
        <dbReference type="Proteomes" id="UP000463138"/>
    </source>
</evidence>
<keyword evidence="3" id="KW-1185">Reference proteome</keyword>
<dbReference type="InterPro" id="IPR029045">
    <property type="entry name" value="ClpP/crotonase-like_dom_sf"/>
</dbReference>
<evidence type="ECO:0000256" key="1">
    <source>
        <dbReference type="ARBA" id="ARBA00005254"/>
    </source>
</evidence>
<dbReference type="Pfam" id="PF00378">
    <property type="entry name" value="ECH_1"/>
    <property type="match status" value="1"/>
</dbReference>
<dbReference type="EMBL" id="QOVF01000004">
    <property type="protein sequence ID" value="KAA0693448.1"/>
    <property type="molecule type" value="Genomic_DNA"/>
</dbReference>
<comment type="caution">
    <text evidence="2">The sequence shown here is derived from an EMBL/GenBank/DDBJ whole genome shotgun (WGS) entry which is preliminary data.</text>
</comment>
<evidence type="ECO:0000313" key="2">
    <source>
        <dbReference type="EMBL" id="KAA0693448.1"/>
    </source>
</evidence>
<dbReference type="InterPro" id="IPR014748">
    <property type="entry name" value="Enoyl-CoA_hydra_C"/>
</dbReference>
<protein>
    <submittedName>
        <fullName evidence="2">Enoyl-CoA hydratase/isomerase family protein</fullName>
    </submittedName>
</protein>
<dbReference type="OrthoDB" id="9807606at2"/>
<dbReference type="Gene3D" id="3.90.226.10">
    <property type="entry name" value="2-enoyl-CoA Hydratase, Chain A, domain 1"/>
    <property type="match status" value="1"/>
</dbReference>
<dbReference type="PANTHER" id="PTHR42964">
    <property type="entry name" value="ENOYL-COA HYDRATASE"/>
    <property type="match status" value="1"/>
</dbReference>
<comment type="similarity">
    <text evidence="1">Belongs to the enoyl-CoA hydratase/isomerase family.</text>
</comment>
<sequence>MMTYPACQTLLLDQQPGVLQITLNRPDSRNAMNLTMLEELIDTLTIAANDEQLRAIVLRGAGGHFCAGGDIKDMANARATGQNAYRELNRHFGRLLELAERQPQVVLVVLEGTVLGGGLGLACIADIALCLEDARFGLPETSLGVIPAQIAPFVVKRIGLTQARRLALTAARFNGDEALRLGLVHHSENNSEDLQMQLDSYLQQIRQCAPQANARTKHLLLACGEQSMHSLLDQAAEAFAESVTGAEGAEGTQALVQKRPPSWAE</sequence>